<keyword evidence="2" id="KW-0677">Repeat</keyword>
<dbReference type="EMBL" id="LR743604">
    <property type="protein sequence ID" value="CAA2634004.1"/>
    <property type="molecule type" value="Genomic_DNA"/>
</dbReference>
<feature type="repeat" description="PPR" evidence="3">
    <location>
        <begin position="266"/>
        <end position="296"/>
    </location>
</feature>
<dbReference type="EMBL" id="CACRZD030000017">
    <property type="protein sequence ID" value="CAA6673058.1"/>
    <property type="molecule type" value="Genomic_DNA"/>
</dbReference>
<feature type="repeat" description="PPR" evidence="3">
    <location>
        <begin position="231"/>
        <end position="265"/>
    </location>
</feature>
<evidence type="ECO:0000256" key="1">
    <source>
        <dbReference type="ARBA" id="ARBA00006643"/>
    </source>
</evidence>
<evidence type="ECO:0000256" key="3">
    <source>
        <dbReference type="PROSITE-ProRule" id="PRU00708"/>
    </source>
</evidence>
<dbReference type="PANTHER" id="PTHR47926">
    <property type="entry name" value="PENTATRICOPEPTIDE REPEAT-CONTAINING PROTEIN"/>
    <property type="match status" value="1"/>
</dbReference>
<feature type="repeat" description="PPR" evidence="3">
    <location>
        <begin position="128"/>
        <end position="164"/>
    </location>
</feature>
<dbReference type="FunFam" id="1.25.40.10:FF:000690">
    <property type="entry name" value="Pentatricopeptide repeat-containing protein"/>
    <property type="match status" value="1"/>
</dbReference>
<dbReference type="GO" id="GO:0009451">
    <property type="term" value="P:RNA modification"/>
    <property type="evidence" value="ECO:0007669"/>
    <property type="project" value="InterPro"/>
</dbReference>
<dbReference type="Pfam" id="PF14432">
    <property type="entry name" value="DYW_deaminase"/>
    <property type="match status" value="1"/>
</dbReference>
<evidence type="ECO:0000259" key="4">
    <source>
        <dbReference type="Pfam" id="PF14432"/>
    </source>
</evidence>
<evidence type="ECO:0000313" key="5">
    <source>
        <dbReference type="EMBL" id="CAA2634004.1"/>
    </source>
</evidence>
<dbReference type="InterPro" id="IPR002885">
    <property type="entry name" value="PPR_rpt"/>
</dbReference>
<accession>A0A7I8JS95</accession>
<feature type="domain" description="DYW" evidence="4">
    <location>
        <begin position="447"/>
        <end position="539"/>
    </location>
</feature>
<dbReference type="NCBIfam" id="TIGR00756">
    <property type="entry name" value="PPR"/>
    <property type="match status" value="3"/>
</dbReference>
<proteinExistence type="inferred from homology"/>
<dbReference type="PANTHER" id="PTHR47926:SF461">
    <property type="entry name" value="PENTATRICOPEPTIDE REPEAT SUPERFAMILY PROTEIN"/>
    <property type="match status" value="1"/>
</dbReference>
<dbReference type="InterPro" id="IPR046848">
    <property type="entry name" value="E_motif"/>
</dbReference>
<reference evidence="5 6" key="1">
    <citation type="submission" date="2019-12" db="EMBL/GenBank/DDBJ databases">
        <authorList>
            <person name="Scholz U."/>
            <person name="Mascher M."/>
            <person name="Fiebig A."/>
        </authorList>
    </citation>
    <scope>NUCLEOTIDE SEQUENCE</scope>
</reference>
<organism evidence="5">
    <name type="scientific">Spirodela intermedia</name>
    <name type="common">Intermediate duckweed</name>
    <dbReference type="NCBI Taxonomy" id="51605"/>
    <lineage>
        <taxon>Eukaryota</taxon>
        <taxon>Viridiplantae</taxon>
        <taxon>Streptophyta</taxon>
        <taxon>Embryophyta</taxon>
        <taxon>Tracheophyta</taxon>
        <taxon>Spermatophyta</taxon>
        <taxon>Magnoliopsida</taxon>
        <taxon>Liliopsida</taxon>
        <taxon>Araceae</taxon>
        <taxon>Lemnoideae</taxon>
        <taxon>Spirodela</taxon>
    </lineage>
</organism>
<dbReference type="Pfam" id="PF01535">
    <property type="entry name" value="PPR"/>
    <property type="match status" value="3"/>
</dbReference>
<dbReference type="PROSITE" id="PS51375">
    <property type="entry name" value="PPR"/>
    <property type="match status" value="4"/>
</dbReference>
<dbReference type="Pfam" id="PF13041">
    <property type="entry name" value="PPR_2"/>
    <property type="match status" value="2"/>
</dbReference>
<dbReference type="FunFam" id="1.25.40.10:FF:000344">
    <property type="entry name" value="Pentatricopeptide repeat-containing protein"/>
    <property type="match status" value="1"/>
</dbReference>
<name>A0A7I8JS95_SPIIN</name>
<dbReference type="Pfam" id="PF20431">
    <property type="entry name" value="E_motif"/>
    <property type="match status" value="1"/>
</dbReference>
<dbReference type="InterPro" id="IPR032867">
    <property type="entry name" value="DYW_dom"/>
</dbReference>
<gene>
    <name evidence="5" type="ORF">SI7747_17019474</name>
</gene>
<evidence type="ECO:0000313" key="6">
    <source>
        <dbReference type="Proteomes" id="UP001189122"/>
    </source>
</evidence>
<keyword evidence="6" id="KW-1185">Reference proteome</keyword>
<dbReference type="AlphaFoldDB" id="A0A7I8JS95"/>
<dbReference type="SUPFAM" id="SSF48452">
    <property type="entry name" value="TPR-like"/>
    <property type="match status" value="1"/>
</dbReference>
<protein>
    <recommendedName>
        <fullName evidence="4">DYW domain-containing protein</fullName>
    </recommendedName>
</protein>
<dbReference type="Proteomes" id="UP001189122">
    <property type="component" value="Unassembled WGS sequence"/>
</dbReference>
<dbReference type="Gene3D" id="1.25.40.10">
    <property type="entry name" value="Tetratricopeptide repeat domain"/>
    <property type="match status" value="2"/>
</dbReference>
<sequence length="539" mass="60521">MDIAAMNQAAQQLHAQLIKTRRSDPHSANAVLKGYAKGSRPQEALSFFFFFLRQQVAGTEPDSFTFPLLLHACSRLRTKGPGKQLHGNIVKQGLSMDMFVQNSLIHMYASCGGIHCALKVFERMSKRDVVSWTSIIGAAAAAEEGCSAVALHLFDEMLEEGVAPNEATMVSVLRACADSGTLSTGRRVHRISKKLKLEVKLHVATALVDMYAKCGSIEEARELFDQMPERDAFAWTVMISGLASHGRSRDALSLFHRMRELGVTPDERTMTAVLSACRNAGMVADGRRYFEEMKKSHGIQQRLQHYGCLIDLLGRAGNLEEAEEFARRMPIDPDRVIWRTLAWASKIHGDTGRAERLVREHLLGLGFGDSGSFVLLGNIYSTARKWDQKARVWAAMGSRGMKKPPASSRIEINGEIHEFEAGDGRHPEAEKIYLKLEEIEERLREEGHRPRISEVLLDVDEEEKAFQLRHHSEKLAVAFGLISSGPGEKIVIFKNLRSCEDCHETMKIVSRIYGREIIVRDRVRFHRFSRGTCSCGDFW</sequence>
<feature type="repeat" description="PPR" evidence="3">
    <location>
        <begin position="200"/>
        <end position="230"/>
    </location>
</feature>
<evidence type="ECO:0000256" key="2">
    <source>
        <dbReference type="ARBA" id="ARBA00022737"/>
    </source>
</evidence>
<dbReference type="InterPro" id="IPR046960">
    <property type="entry name" value="PPR_At4g14850-like_plant"/>
</dbReference>
<comment type="similarity">
    <text evidence="1">Belongs to the PPR family. PCMP-H subfamily.</text>
</comment>
<dbReference type="GO" id="GO:0008270">
    <property type="term" value="F:zinc ion binding"/>
    <property type="evidence" value="ECO:0007669"/>
    <property type="project" value="InterPro"/>
</dbReference>
<dbReference type="InterPro" id="IPR011990">
    <property type="entry name" value="TPR-like_helical_dom_sf"/>
</dbReference>
<dbReference type="GO" id="GO:0003729">
    <property type="term" value="F:mRNA binding"/>
    <property type="evidence" value="ECO:0007669"/>
    <property type="project" value="UniProtKB-ARBA"/>
</dbReference>